<evidence type="ECO:0008006" key="5">
    <source>
        <dbReference type="Google" id="ProtNLM"/>
    </source>
</evidence>
<dbReference type="InterPro" id="IPR021213">
    <property type="entry name" value="DUF2567"/>
</dbReference>
<evidence type="ECO:0000313" key="4">
    <source>
        <dbReference type="Proteomes" id="UP001317870"/>
    </source>
</evidence>
<evidence type="ECO:0000313" key="3">
    <source>
        <dbReference type="EMBL" id="BDU01347.1"/>
    </source>
</evidence>
<feature type="transmembrane region" description="Helical" evidence="2">
    <location>
        <begin position="134"/>
        <end position="157"/>
    </location>
</feature>
<feature type="region of interest" description="Disordered" evidence="1">
    <location>
        <begin position="164"/>
        <end position="183"/>
    </location>
</feature>
<accession>A0ABN6U814</accession>
<name>A0ABN6U814_9NOCA</name>
<dbReference type="EMBL" id="AP026978">
    <property type="protein sequence ID" value="BDU01347.1"/>
    <property type="molecule type" value="Genomic_DNA"/>
</dbReference>
<feature type="transmembrane region" description="Helical" evidence="2">
    <location>
        <begin position="91"/>
        <end position="114"/>
    </location>
</feature>
<reference evidence="3 4" key="1">
    <citation type="submission" date="2022-11" db="EMBL/GenBank/DDBJ databases">
        <title>Genome Sequencing of Nocardia sp. ON39_IFM12276 and assembly.</title>
        <authorList>
            <person name="Shimojima M."/>
            <person name="Toyokawa M."/>
            <person name="Uesaka K."/>
        </authorList>
    </citation>
    <scope>NUCLEOTIDE SEQUENCE [LARGE SCALE GENOMIC DNA]</scope>
    <source>
        <strain evidence="3 4">IFM 12276</strain>
    </source>
</reference>
<feature type="transmembrane region" description="Helical" evidence="2">
    <location>
        <begin position="12"/>
        <end position="32"/>
    </location>
</feature>
<feature type="transmembrane region" description="Helical" evidence="2">
    <location>
        <begin position="59"/>
        <end position="79"/>
    </location>
</feature>
<evidence type="ECO:0000256" key="2">
    <source>
        <dbReference type="SAM" id="Phobius"/>
    </source>
</evidence>
<dbReference type="Proteomes" id="UP001317870">
    <property type="component" value="Chromosome"/>
</dbReference>
<keyword evidence="2" id="KW-1133">Transmembrane helix</keyword>
<keyword evidence="2" id="KW-0472">Membrane</keyword>
<dbReference type="RefSeq" id="WP_281874502.1">
    <property type="nucleotide sequence ID" value="NZ_AP026978.1"/>
</dbReference>
<gene>
    <name evidence="3" type="ORF">IFM12276_43750</name>
</gene>
<keyword evidence="2" id="KW-0812">Transmembrane</keyword>
<dbReference type="Pfam" id="PF10821">
    <property type="entry name" value="DUF2567"/>
    <property type="match status" value="1"/>
</dbReference>
<sequence length="214" mass="22381">MASVRGEVRAAAVVAVAVVVVSALAGVAWGFWSPTERLLVVEPGRGVALTGESAHQFDALAIFVLAGAVLGLLCALAVWRWRSARGPLLQIGLLIGSGVGAWVMATVGEQIAAWSHPRPSDPPVGQIVTLPIELGSALALIVQPLIASFVMLFLAALSTSEDLGSGRRTARDEEGYDTPAAVPYGAAASGGELPYRGYEPASEEYSVPEYRPRY</sequence>
<keyword evidence="4" id="KW-1185">Reference proteome</keyword>
<organism evidence="3 4">
    <name type="scientific">Nocardia sputorum</name>
    <dbReference type="NCBI Taxonomy" id="2984338"/>
    <lineage>
        <taxon>Bacteria</taxon>
        <taxon>Bacillati</taxon>
        <taxon>Actinomycetota</taxon>
        <taxon>Actinomycetes</taxon>
        <taxon>Mycobacteriales</taxon>
        <taxon>Nocardiaceae</taxon>
        <taxon>Nocardia</taxon>
    </lineage>
</organism>
<proteinExistence type="predicted"/>
<evidence type="ECO:0000256" key="1">
    <source>
        <dbReference type="SAM" id="MobiDB-lite"/>
    </source>
</evidence>
<protein>
    <recommendedName>
        <fullName evidence="5">DUF2567 domain-containing protein</fullName>
    </recommendedName>
</protein>